<dbReference type="Pfam" id="PF00440">
    <property type="entry name" value="TetR_N"/>
    <property type="match status" value="1"/>
</dbReference>
<reference evidence="4 5" key="1">
    <citation type="submission" date="2024-06" db="EMBL/GenBank/DDBJ databases">
        <title>The Natural Products Discovery Center: Release of the First 8490 Sequenced Strains for Exploring Actinobacteria Biosynthetic Diversity.</title>
        <authorList>
            <person name="Kalkreuter E."/>
            <person name="Kautsar S.A."/>
            <person name="Yang D."/>
            <person name="Bader C.D."/>
            <person name="Teijaro C.N."/>
            <person name="Fluegel L."/>
            <person name="Davis C.M."/>
            <person name="Simpson J.R."/>
            <person name="Lauterbach L."/>
            <person name="Steele A.D."/>
            <person name="Gui C."/>
            <person name="Meng S."/>
            <person name="Li G."/>
            <person name="Viehrig K."/>
            <person name="Ye F."/>
            <person name="Su P."/>
            <person name="Kiefer A.F."/>
            <person name="Nichols A."/>
            <person name="Cepeda A.J."/>
            <person name="Yan W."/>
            <person name="Fan B."/>
            <person name="Jiang Y."/>
            <person name="Adhikari A."/>
            <person name="Zheng C.-J."/>
            <person name="Schuster L."/>
            <person name="Cowan T.M."/>
            <person name="Smanski M.J."/>
            <person name="Chevrette M.G."/>
            <person name="De Carvalho L.P.S."/>
            <person name="Shen B."/>
        </authorList>
    </citation>
    <scope>NUCLEOTIDE SEQUENCE [LARGE SCALE GENOMIC DNA]</scope>
    <source>
        <strain evidence="4 5">NPDC050100</strain>
    </source>
</reference>
<dbReference type="Proteomes" id="UP001551675">
    <property type="component" value="Unassembled WGS sequence"/>
</dbReference>
<comment type="caution">
    <text evidence="4">The sequence shown here is derived from an EMBL/GenBank/DDBJ whole genome shotgun (WGS) entry which is preliminary data.</text>
</comment>
<keyword evidence="1 2" id="KW-0238">DNA-binding</keyword>
<feature type="domain" description="HTH tetR-type" evidence="3">
    <location>
        <begin position="6"/>
        <end position="66"/>
    </location>
</feature>
<dbReference type="PRINTS" id="PR00455">
    <property type="entry name" value="HTHTETR"/>
</dbReference>
<accession>A0ABV3GEI9</accession>
<keyword evidence="5" id="KW-1185">Reference proteome</keyword>
<dbReference type="RefSeq" id="WP_061258472.1">
    <property type="nucleotide sequence ID" value="NZ_JBFALK010000007.1"/>
</dbReference>
<dbReference type="EMBL" id="JBFALK010000007">
    <property type="protein sequence ID" value="MEV0970053.1"/>
    <property type="molecule type" value="Genomic_DNA"/>
</dbReference>
<name>A0ABV3GEI9_MICGL</name>
<dbReference type="InterPro" id="IPR009057">
    <property type="entry name" value="Homeodomain-like_sf"/>
</dbReference>
<proteinExistence type="predicted"/>
<dbReference type="InterPro" id="IPR050109">
    <property type="entry name" value="HTH-type_TetR-like_transc_reg"/>
</dbReference>
<dbReference type="PANTHER" id="PTHR30055:SF223">
    <property type="entry name" value="HTH-TYPE TRANSCRIPTIONAL REGULATOR UIDR"/>
    <property type="match status" value="1"/>
</dbReference>
<sequence length="184" mass="19858">MARNSSGFRREILEVASRLFAVTGFKGTSLQDIAGEVGCSKAALLYHFDGKDAILTELLTPAVEALAELDVRLAGLDGDTAVRPAVEGFVDLVLRFRREVKILYDEIPEMLRHPALAGVLEMSDRLVDALAGRTADPEAHVAALMVLGAVPVVGTQPVPLGDDELRAVLVRRALHTLDHDDTRP</sequence>
<dbReference type="PROSITE" id="PS50977">
    <property type="entry name" value="HTH_TETR_2"/>
    <property type="match status" value="1"/>
</dbReference>
<organism evidence="4 5">
    <name type="scientific">Microtetraspora glauca</name>
    <dbReference type="NCBI Taxonomy" id="1996"/>
    <lineage>
        <taxon>Bacteria</taxon>
        <taxon>Bacillati</taxon>
        <taxon>Actinomycetota</taxon>
        <taxon>Actinomycetes</taxon>
        <taxon>Streptosporangiales</taxon>
        <taxon>Streptosporangiaceae</taxon>
        <taxon>Microtetraspora</taxon>
    </lineage>
</organism>
<dbReference type="PANTHER" id="PTHR30055">
    <property type="entry name" value="HTH-TYPE TRANSCRIPTIONAL REGULATOR RUTR"/>
    <property type="match status" value="1"/>
</dbReference>
<evidence type="ECO:0000313" key="5">
    <source>
        <dbReference type="Proteomes" id="UP001551675"/>
    </source>
</evidence>
<dbReference type="InterPro" id="IPR001647">
    <property type="entry name" value="HTH_TetR"/>
</dbReference>
<evidence type="ECO:0000259" key="3">
    <source>
        <dbReference type="PROSITE" id="PS50977"/>
    </source>
</evidence>
<evidence type="ECO:0000313" key="4">
    <source>
        <dbReference type="EMBL" id="MEV0970053.1"/>
    </source>
</evidence>
<evidence type="ECO:0000256" key="1">
    <source>
        <dbReference type="ARBA" id="ARBA00023125"/>
    </source>
</evidence>
<gene>
    <name evidence="4" type="ORF">AB0I59_15550</name>
</gene>
<feature type="DNA-binding region" description="H-T-H motif" evidence="2">
    <location>
        <begin position="29"/>
        <end position="48"/>
    </location>
</feature>
<dbReference type="SUPFAM" id="SSF46689">
    <property type="entry name" value="Homeodomain-like"/>
    <property type="match status" value="1"/>
</dbReference>
<dbReference type="Gene3D" id="1.10.357.10">
    <property type="entry name" value="Tetracycline Repressor, domain 2"/>
    <property type="match status" value="1"/>
</dbReference>
<evidence type="ECO:0000256" key="2">
    <source>
        <dbReference type="PROSITE-ProRule" id="PRU00335"/>
    </source>
</evidence>
<protein>
    <submittedName>
        <fullName evidence="4">TetR/AcrR family transcriptional regulator</fullName>
    </submittedName>
</protein>